<dbReference type="PANTHER" id="PTHR30085">
    <property type="entry name" value="AMINO ACID ABC TRANSPORTER PERMEASE"/>
    <property type="match status" value="1"/>
</dbReference>
<keyword evidence="2" id="KW-0813">Transport</keyword>
<evidence type="ECO:0000313" key="6">
    <source>
        <dbReference type="Proteomes" id="UP000317176"/>
    </source>
</evidence>
<evidence type="ECO:0000256" key="3">
    <source>
        <dbReference type="ARBA" id="ARBA00022729"/>
    </source>
</evidence>
<dbReference type="EMBL" id="VLKL01000015">
    <property type="protein sequence ID" value="TWI00006.1"/>
    <property type="molecule type" value="Genomic_DNA"/>
</dbReference>
<dbReference type="OrthoDB" id="7240770at2"/>
<dbReference type="GO" id="GO:0006865">
    <property type="term" value="P:amino acid transport"/>
    <property type="evidence" value="ECO:0007669"/>
    <property type="project" value="TreeGrafter"/>
</dbReference>
<reference evidence="5 6" key="1">
    <citation type="journal article" date="2015" name="Stand. Genomic Sci.">
        <title>Genomic Encyclopedia of Bacterial and Archaeal Type Strains, Phase III: the genomes of soil and plant-associated and newly described type strains.</title>
        <authorList>
            <person name="Whitman W.B."/>
            <person name="Woyke T."/>
            <person name="Klenk H.P."/>
            <person name="Zhou Y."/>
            <person name="Lilburn T.G."/>
            <person name="Beck B.J."/>
            <person name="De Vos P."/>
            <person name="Vandamme P."/>
            <person name="Eisen J.A."/>
            <person name="Garrity G."/>
            <person name="Hugenholtz P."/>
            <person name="Kyrpides N.C."/>
        </authorList>
    </citation>
    <scope>NUCLEOTIDE SEQUENCE [LARGE SCALE GENOMIC DNA]</scope>
    <source>
        <strain evidence="5 6">CGMCC 1.10947</strain>
    </source>
</reference>
<sequence length="113" mass="12855">MKILNISNFSEGLLAVDSDRADAFCSDDAILYTLRQKPARDRLEVVGRPLSFEPYGLMMRRDDSAFRLAVNKTLAELFRSGEITSLYHKWFDQFGIPLSEKLETVLQAQAVPQ</sequence>
<dbReference type="SUPFAM" id="SSF53850">
    <property type="entry name" value="Periplasmic binding protein-like II"/>
    <property type="match status" value="1"/>
</dbReference>
<dbReference type="Proteomes" id="UP000317176">
    <property type="component" value="Unassembled WGS sequence"/>
</dbReference>
<gene>
    <name evidence="5" type="ORF">IQ17_04863</name>
</gene>
<evidence type="ECO:0000313" key="5">
    <source>
        <dbReference type="EMBL" id="TWI00006.1"/>
    </source>
</evidence>
<keyword evidence="3" id="KW-0732">Signal</keyword>
<name>A0A562KXK5_9BRAD</name>
<dbReference type="InterPro" id="IPR001638">
    <property type="entry name" value="Solute-binding_3/MltF_N"/>
</dbReference>
<accession>A0A562KXK5</accession>
<evidence type="ECO:0000256" key="1">
    <source>
        <dbReference type="ARBA" id="ARBA00010333"/>
    </source>
</evidence>
<proteinExistence type="inferred from homology"/>
<dbReference type="GO" id="GO:0005576">
    <property type="term" value="C:extracellular region"/>
    <property type="evidence" value="ECO:0007669"/>
    <property type="project" value="TreeGrafter"/>
</dbReference>
<dbReference type="AlphaFoldDB" id="A0A562KXK5"/>
<dbReference type="InterPro" id="IPR051455">
    <property type="entry name" value="Bact_solute-bind_prot3"/>
</dbReference>
<evidence type="ECO:0000256" key="2">
    <source>
        <dbReference type="ARBA" id="ARBA00022448"/>
    </source>
</evidence>
<organism evidence="5 6">
    <name type="scientific">Bradyrhizobium daqingense</name>
    <dbReference type="NCBI Taxonomy" id="993502"/>
    <lineage>
        <taxon>Bacteria</taxon>
        <taxon>Pseudomonadati</taxon>
        <taxon>Pseudomonadota</taxon>
        <taxon>Alphaproteobacteria</taxon>
        <taxon>Hyphomicrobiales</taxon>
        <taxon>Nitrobacteraceae</taxon>
        <taxon>Bradyrhizobium</taxon>
    </lineage>
</organism>
<dbReference type="PANTHER" id="PTHR30085:SF2">
    <property type="entry name" value="GLUTAMATE_ASPARTATE IMPORT SOLUTE-BINDING PROTEIN"/>
    <property type="match status" value="1"/>
</dbReference>
<evidence type="ECO:0000259" key="4">
    <source>
        <dbReference type="Pfam" id="PF00497"/>
    </source>
</evidence>
<protein>
    <submittedName>
        <fullName evidence="5">Glutamate/aspartate transport system substrate-binding protein</fullName>
    </submittedName>
</protein>
<dbReference type="Gene3D" id="3.40.190.10">
    <property type="entry name" value="Periplasmic binding protein-like II"/>
    <property type="match status" value="2"/>
</dbReference>
<dbReference type="Pfam" id="PF00497">
    <property type="entry name" value="SBP_bac_3"/>
    <property type="match status" value="1"/>
</dbReference>
<dbReference type="GO" id="GO:0030288">
    <property type="term" value="C:outer membrane-bounded periplasmic space"/>
    <property type="evidence" value="ECO:0007669"/>
    <property type="project" value="TreeGrafter"/>
</dbReference>
<feature type="domain" description="Solute-binding protein family 3/N-terminal" evidence="4">
    <location>
        <begin position="30"/>
        <end position="92"/>
    </location>
</feature>
<keyword evidence="6" id="KW-1185">Reference proteome</keyword>
<comment type="similarity">
    <text evidence="1">Belongs to the bacterial solute-binding protein 3 family.</text>
</comment>
<comment type="caution">
    <text evidence="5">The sequence shown here is derived from an EMBL/GenBank/DDBJ whole genome shotgun (WGS) entry which is preliminary data.</text>
</comment>